<dbReference type="InterPro" id="IPR014718">
    <property type="entry name" value="GH-type_carb-bd"/>
</dbReference>
<comment type="similarity">
    <text evidence="3">Belongs to the polysaccharide lyase 4 family.</text>
</comment>
<evidence type="ECO:0000256" key="2">
    <source>
        <dbReference type="ARBA" id="ARBA00004613"/>
    </source>
</evidence>
<evidence type="ECO:0000256" key="7">
    <source>
        <dbReference type="ARBA" id="ARBA00023239"/>
    </source>
</evidence>
<dbReference type="SUPFAM" id="SSF49452">
    <property type="entry name" value="Starch-binding domain-like"/>
    <property type="match status" value="1"/>
</dbReference>
<dbReference type="InterPro" id="IPR029413">
    <property type="entry name" value="RG-lyase_II"/>
</dbReference>
<evidence type="ECO:0000313" key="14">
    <source>
        <dbReference type="Proteomes" id="UP000800235"/>
    </source>
</evidence>
<dbReference type="Gene3D" id="2.60.40.1120">
    <property type="entry name" value="Carboxypeptidase-like, regulatory domain"/>
    <property type="match status" value="1"/>
</dbReference>
<dbReference type="InterPro" id="IPR011013">
    <property type="entry name" value="Gal_mutarotase_sf_dom"/>
</dbReference>
<evidence type="ECO:0000256" key="3">
    <source>
        <dbReference type="ARBA" id="ARBA00010418"/>
    </source>
</evidence>
<dbReference type="GO" id="GO:0030246">
    <property type="term" value="F:carbohydrate binding"/>
    <property type="evidence" value="ECO:0007669"/>
    <property type="project" value="InterPro"/>
</dbReference>
<keyword evidence="6 10" id="KW-0732">Signal</keyword>
<dbReference type="Gene3D" id="2.60.120.260">
    <property type="entry name" value="Galactose-binding domain-like"/>
    <property type="match status" value="1"/>
</dbReference>
<dbReference type="SUPFAM" id="SSF74650">
    <property type="entry name" value="Galactose mutarotase-like"/>
    <property type="match status" value="1"/>
</dbReference>
<dbReference type="Pfam" id="PF14686">
    <property type="entry name" value="fn3_3"/>
    <property type="match status" value="1"/>
</dbReference>
<dbReference type="GO" id="GO:0005576">
    <property type="term" value="C:extracellular region"/>
    <property type="evidence" value="ECO:0007669"/>
    <property type="project" value="UniProtKB-SubCell"/>
</dbReference>
<dbReference type="InterPro" id="IPR008979">
    <property type="entry name" value="Galactose-bd-like_sf"/>
</dbReference>
<gene>
    <name evidence="13" type="ORF">EJ08DRAFT_305375</name>
</gene>
<dbReference type="PANTHER" id="PTHR32018">
    <property type="entry name" value="RHAMNOGALACTURONATE LYASE FAMILY PROTEIN"/>
    <property type="match status" value="1"/>
</dbReference>
<evidence type="ECO:0000256" key="9">
    <source>
        <dbReference type="ARBA" id="ARBA00023326"/>
    </source>
</evidence>
<dbReference type="Pfam" id="PF14683">
    <property type="entry name" value="CBM-like"/>
    <property type="match status" value="1"/>
</dbReference>
<accession>A0A9P4NPJ3</accession>
<evidence type="ECO:0000313" key="13">
    <source>
        <dbReference type="EMBL" id="KAF2429048.1"/>
    </source>
</evidence>
<keyword evidence="14" id="KW-1185">Reference proteome</keyword>
<sequence>MFHGIAAFMLLIAGIVLCSLPPVPLKAAGEPFLKLVDDKTFVIGNDFWNLTTGESFGTKLWYKGYDLVGNASGHYVSYNGAANNLSWTLTPPKIHRKSGIYTDIVFSAKEGDVHFVLTPTLTGAYQYFVNRALPKLGEFRTLWRLDNATFTHGFTNSNDLPLPPLSDFRASTTIQDETWQRKDGTFITKYDLSTFMPSVEGDLAFWGIYGKLPNGEGVGSWYIHGGKDYLNGDHLKQELMVHRESITGDAVLLNMIHGTHFQASSGDDFAEGKVWGPWLWLLNDGSPTDAAAKAKSENADWPYKWHIDQSGYDMRSFLSGRVVLSDGRPAAGAAIFLGDRDSKLSTLDQGKGYYYRTYATPDGKFTLENVREGNYTLSAWPNGGPIGDVTTVATKDVNVSLFDYDIGDVKWETQNRKKIWQIGSIDRKATGFQYAGPPHEHARAEKCPKNLTFTIGTNTEKDWCFSQWSRGIWSIFFTLPPTTFVNNTSSNAAVLSISLAGYSSGIQSTVRVNGVLTVPAFGGASVKGDPGLYRSATTAGEWRLFEFLVAGGGRTGSVLREGENRIDFVVVGEPKKWSGFMWDSVLLEWA</sequence>
<dbReference type="EC" id="4.2.2.23" evidence="4"/>
<dbReference type="AlphaFoldDB" id="A0A9P4NPJ3"/>
<dbReference type="Proteomes" id="UP000800235">
    <property type="component" value="Unassembled WGS sequence"/>
</dbReference>
<dbReference type="Gene3D" id="2.70.98.10">
    <property type="match status" value="1"/>
</dbReference>
<evidence type="ECO:0000256" key="10">
    <source>
        <dbReference type="SAM" id="SignalP"/>
    </source>
</evidence>
<feature type="chain" id="PRO_5040379456" description="rhamnogalacturonan endolyase" evidence="10">
    <location>
        <begin position="19"/>
        <end position="590"/>
    </location>
</feature>
<dbReference type="OrthoDB" id="1179585at2759"/>
<organism evidence="13 14">
    <name type="scientific">Tothia fuscella</name>
    <dbReference type="NCBI Taxonomy" id="1048955"/>
    <lineage>
        <taxon>Eukaryota</taxon>
        <taxon>Fungi</taxon>
        <taxon>Dikarya</taxon>
        <taxon>Ascomycota</taxon>
        <taxon>Pezizomycotina</taxon>
        <taxon>Dothideomycetes</taxon>
        <taxon>Pleosporomycetidae</taxon>
        <taxon>Venturiales</taxon>
        <taxon>Cylindrosympodiaceae</taxon>
        <taxon>Tothia</taxon>
    </lineage>
</organism>
<dbReference type="PANTHER" id="PTHR32018:SF1">
    <property type="entry name" value="RHAMNOGALACTURONAN ENDOLYASE"/>
    <property type="match status" value="1"/>
</dbReference>
<protein>
    <recommendedName>
        <fullName evidence="4">rhamnogalacturonan endolyase</fullName>
        <ecNumber evidence="4">4.2.2.23</ecNumber>
    </recommendedName>
</protein>
<reference evidence="13" key="1">
    <citation type="journal article" date="2020" name="Stud. Mycol.">
        <title>101 Dothideomycetes genomes: a test case for predicting lifestyles and emergence of pathogens.</title>
        <authorList>
            <person name="Haridas S."/>
            <person name="Albert R."/>
            <person name="Binder M."/>
            <person name="Bloem J."/>
            <person name="Labutti K."/>
            <person name="Salamov A."/>
            <person name="Andreopoulos B."/>
            <person name="Baker S."/>
            <person name="Barry K."/>
            <person name="Bills G."/>
            <person name="Bluhm B."/>
            <person name="Cannon C."/>
            <person name="Castanera R."/>
            <person name="Culley D."/>
            <person name="Daum C."/>
            <person name="Ezra D."/>
            <person name="Gonzalez J."/>
            <person name="Henrissat B."/>
            <person name="Kuo A."/>
            <person name="Liang C."/>
            <person name="Lipzen A."/>
            <person name="Lutzoni F."/>
            <person name="Magnuson J."/>
            <person name="Mondo S."/>
            <person name="Nolan M."/>
            <person name="Ohm R."/>
            <person name="Pangilinan J."/>
            <person name="Park H.-J."/>
            <person name="Ramirez L."/>
            <person name="Alfaro M."/>
            <person name="Sun H."/>
            <person name="Tritt A."/>
            <person name="Yoshinaga Y."/>
            <person name="Zwiers L.-H."/>
            <person name="Turgeon B."/>
            <person name="Goodwin S."/>
            <person name="Spatafora J."/>
            <person name="Crous P."/>
            <person name="Grigoriev I."/>
        </authorList>
    </citation>
    <scope>NUCLEOTIDE SEQUENCE</scope>
    <source>
        <strain evidence="13">CBS 130266</strain>
    </source>
</reference>
<feature type="signal peptide" evidence="10">
    <location>
        <begin position="1"/>
        <end position="18"/>
    </location>
</feature>
<evidence type="ECO:0000256" key="8">
    <source>
        <dbReference type="ARBA" id="ARBA00023277"/>
    </source>
</evidence>
<dbReference type="GO" id="GO:0000272">
    <property type="term" value="P:polysaccharide catabolic process"/>
    <property type="evidence" value="ECO:0007669"/>
    <property type="project" value="UniProtKB-KW"/>
</dbReference>
<dbReference type="SUPFAM" id="SSF49785">
    <property type="entry name" value="Galactose-binding domain-like"/>
    <property type="match status" value="1"/>
</dbReference>
<dbReference type="EMBL" id="MU007050">
    <property type="protein sequence ID" value="KAF2429048.1"/>
    <property type="molecule type" value="Genomic_DNA"/>
</dbReference>
<dbReference type="CDD" id="cd10320">
    <property type="entry name" value="RGL4_N"/>
    <property type="match status" value="1"/>
</dbReference>
<dbReference type="InterPro" id="IPR051850">
    <property type="entry name" value="Polysacch_Lyase_4"/>
</dbReference>
<evidence type="ECO:0000259" key="11">
    <source>
        <dbReference type="Pfam" id="PF14683"/>
    </source>
</evidence>
<comment type="catalytic activity">
    <reaction evidence="1">
        <text>Endotype eliminative cleavage of L-alpha-rhamnopyranosyl-(1-&gt;4)-alpha-D-galactopyranosyluronic acid bonds of rhamnogalacturonan I domains in ramified hairy regions of pectin leaving L-rhamnopyranose at the reducing end and 4-deoxy-4,5-unsaturated D-galactopyranosyluronic acid at the non-reducing end.</text>
        <dbReference type="EC" id="4.2.2.23"/>
    </reaction>
</comment>
<feature type="domain" description="Rhamnogalacturonan lyase" evidence="11">
    <location>
        <begin position="419"/>
        <end position="586"/>
    </location>
</feature>
<feature type="domain" description="Rhamnogalacturonan lyase" evidence="12">
    <location>
        <begin position="327"/>
        <end position="389"/>
    </location>
</feature>
<evidence type="ECO:0000256" key="1">
    <source>
        <dbReference type="ARBA" id="ARBA00001324"/>
    </source>
</evidence>
<comment type="caution">
    <text evidence="13">The sequence shown here is derived from an EMBL/GenBank/DDBJ whole genome shotgun (WGS) entry which is preliminary data.</text>
</comment>
<dbReference type="InterPro" id="IPR029411">
    <property type="entry name" value="RG-lyase_III"/>
</dbReference>
<dbReference type="CDD" id="cd10316">
    <property type="entry name" value="RGL4_M"/>
    <property type="match status" value="1"/>
</dbReference>
<evidence type="ECO:0000256" key="6">
    <source>
        <dbReference type="ARBA" id="ARBA00022729"/>
    </source>
</evidence>
<comment type="subcellular location">
    <subcellularLocation>
        <location evidence="2">Secreted</location>
    </subcellularLocation>
</comment>
<proteinExistence type="inferred from homology"/>
<keyword evidence="5" id="KW-0964">Secreted</keyword>
<evidence type="ECO:0000256" key="5">
    <source>
        <dbReference type="ARBA" id="ARBA00022525"/>
    </source>
</evidence>
<evidence type="ECO:0000256" key="4">
    <source>
        <dbReference type="ARBA" id="ARBA00012437"/>
    </source>
</evidence>
<keyword evidence="9" id="KW-0624">Polysaccharide degradation</keyword>
<dbReference type="InterPro" id="IPR013784">
    <property type="entry name" value="Carb-bd-like_fold"/>
</dbReference>
<keyword evidence="8" id="KW-0119">Carbohydrate metabolism</keyword>
<dbReference type="GO" id="GO:0102210">
    <property type="term" value="F:rhamnogalacturonan endolyase activity"/>
    <property type="evidence" value="ECO:0007669"/>
    <property type="project" value="UniProtKB-EC"/>
</dbReference>
<keyword evidence="7" id="KW-0456">Lyase</keyword>
<name>A0A9P4NPJ3_9PEZI</name>
<evidence type="ECO:0000259" key="12">
    <source>
        <dbReference type="Pfam" id="PF14686"/>
    </source>
</evidence>